<evidence type="ECO:0000256" key="1">
    <source>
        <dbReference type="SAM" id="Phobius"/>
    </source>
</evidence>
<feature type="domain" description="Histidine kinase/HSP90-like ATPase" evidence="2">
    <location>
        <begin position="493"/>
        <end position="598"/>
    </location>
</feature>
<sequence>MKEYIEGFFGRKSSIQRKVIIVYLLMAVLPIIIITFSASIIYYNSILKGAYSLVEQNTGQHGVVVQERMDALKGVMYELLINNECIKLADSINKGDEETLLVDGAAMETLLRRSVYTYQSIRSAAFIADNGQYVTYSKWYGSMNESIWSDPEQREEIYDKINKEQKLSFIASVNLSNTEGRDDYVIMMGYPVKHLKTKEQKGVLVMALDNDVLLFDEGDENQRNGKEESGITTVILNDEDRIIAGVPNAYLNKNYNAYLDDEFGNIKRISENRKKIEGTDWTIVNIIDTAVYRRDIYHLVSVVFILMITVTCFFFLIVFFTSRKYIGTIQKIAQGIHDYEGIGEDKINVDVNEKDELYVIVRQFNKMTERVNSLVEMLRQRNEEIKAAAISQKHAEIKALEAQINPHFLFNTLDSINWRAIEHDEEEISDMLGTLGSLLRYSVSNIDMEVVLEAEISWLKKYIFLQRDRFHNSFDCSYDITEEAMEFPIYKMLLQPIIENTILHAFEEVKEGGMIYVKAFVRPDKKLEIRIKDNGCGMDNEVIAEIKQEIEEKGPLNSKRIGISNVIHRLRIYYQEEAEIIVNSKLSEGSEFILIIPNRQKERKR</sequence>
<reference evidence="4 5" key="1">
    <citation type="submission" date="2019-03" db="EMBL/GenBank/DDBJ databases">
        <title>Genomic Encyclopedia of Type Strains, Phase IV (KMG-IV): sequencing the most valuable type-strain genomes for metagenomic binning, comparative biology and taxonomic classification.</title>
        <authorList>
            <person name="Goeker M."/>
        </authorList>
    </citation>
    <scope>NUCLEOTIDE SEQUENCE [LARGE SCALE GENOMIC DNA]</scope>
    <source>
        <strain evidence="4 5">DSM 100556</strain>
    </source>
</reference>
<dbReference type="CDD" id="cd18773">
    <property type="entry name" value="PDC1_HK_sensor"/>
    <property type="match status" value="1"/>
</dbReference>
<dbReference type="SUPFAM" id="SSF55874">
    <property type="entry name" value="ATPase domain of HSP90 chaperone/DNA topoisomerase II/histidine kinase"/>
    <property type="match status" value="1"/>
</dbReference>
<dbReference type="InterPro" id="IPR050640">
    <property type="entry name" value="Bact_2-comp_sensor_kinase"/>
</dbReference>
<accession>A0A4R1QSZ4</accession>
<keyword evidence="1" id="KW-0472">Membrane</keyword>
<feature type="transmembrane region" description="Helical" evidence="1">
    <location>
        <begin position="296"/>
        <end position="321"/>
    </location>
</feature>
<keyword evidence="1" id="KW-0812">Transmembrane</keyword>
<evidence type="ECO:0000313" key="4">
    <source>
        <dbReference type="EMBL" id="TCL56968.1"/>
    </source>
</evidence>
<dbReference type="Gene3D" id="6.10.340.10">
    <property type="match status" value="1"/>
</dbReference>
<dbReference type="Proteomes" id="UP000295718">
    <property type="component" value="Unassembled WGS sequence"/>
</dbReference>
<proteinExistence type="predicted"/>
<feature type="domain" description="Signal transduction histidine kinase internal region" evidence="3">
    <location>
        <begin position="395"/>
        <end position="473"/>
    </location>
</feature>
<evidence type="ECO:0000259" key="3">
    <source>
        <dbReference type="Pfam" id="PF06580"/>
    </source>
</evidence>
<dbReference type="PANTHER" id="PTHR34220">
    <property type="entry name" value="SENSOR HISTIDINE KINASE YPDA"/>
    <property type="match status" value="1"/>
</dbReference>
<dbReference type="AlphaFoldDB" id="A0A4R1QSZ4"/>
<name>A0A4R1QSZ4_9FIRM</name>
<feature type="transmembrane region" description="Helical" evidence="1">
    <location>
        <begin position="20"/>
        <end position="43"/>
    </location>
</feature>
<keyword evidence="4" id="KW-0808">Transferase</keyword>
<dbReference type="InterPro" id="IPR010559">
    <property type="entry name" value="Sig_transdc_His_kin_internal"/>
</dbReference>
<dbReference type="EMBL" id="SLUO01000010">
    <property type="protein sequence ID" value="TCL56968.1"/>
    <property type="molecule type" value="Genomic_DNA"/>
</dbReference>
<dbReference type="Pfam" id="PF02518">
    <property type="entry name" value="HATPase_c"/>
    <property type="match status" value="1"/>
</dbReference>
<dbReference type="InterPro" id="IPR036890">
    <property type="entry name" value="HATPase_C_sf"/>
</dbReference>
<evidence type="ECO:0000259" key="2">
    <source>
        <dbReference type="Pfam" id="PF02518"/>
    </source>
</evidence>
<dbReference type="PANTHER" id="PTHR34220:SF7">
    <property type="entry name" value="SENSOR HISTIDINE KINASE YPDA"/>
    <property type="match status" value="1"/>
</dbReference>
<comment type="caution">
    <text evidence="4">The sequence shown here is derived from an EMBL/GenBank/DDBJ whole genome shotgun (WGS) entry which is preliminary data.</text>
</comment>
<keyword evidence="4" id="KW-0418">Kinase</keyword>
<dbReference type="InterPro" id="IPR003594">
    <property type="entry name" value="HATPase_dom"/>
</dbReference>
<dbReference type="Pfam" id="PF06580">
    <property type="entry name" value="His_kinase"/>
    <property type="match status" value="1"/>
</dbReference>
<dbReference type="RefSeq" id="WP_031391573.1">
    <property type="nucleotide sequence ID" value="NZ_JPNB01000002.1"/>
</dbReference>
<dbReference type="STRING" id="1469948.GCA_000732725_02910"/>
<keyword evidence="1" id="KW-1133">Transmembrane helix</keyword>
<dbReference type="GO" id="GO:0016020">
    <property type="term" value="C:membrane"/>
    <property type="evidence" value="ECO:0007669"/>
    <property type="project" value="InterPro"/>
</dbReference>
<dbReference type="Gene3D" id="3.30.565.10">
    <property type="entry name" value="Histidine kinase-like ATPase, C-terminal domain"/>
    <property type="match status" value="1"/>
</dbReference>
<dbReference type="OrthoDB" id="9809348at2"/>
<protein>
    <submittedName>
        <fullName evidence="4">Histidine kinase</fullName>
    </submittedName>
</protein>
<organism evidence="4 5">
    <name type="scientific">Kineothrix alysoides</name>
    <dbReference type="NCBI Taxonomy" id="1469948"/>
    <lineage>
        <taxon>Bacteria</taxon>
        <taxon>Bacillati</taxon>
        <taxon>Bacillota</taxon>
        <taxon>Clostridia</taxon>
        <taxon>Lachnospirales</taxon>
        <taxon>Lachnospiraceae</taxon>
        <taxon>Kineothrix</taxon>
    </lineage>
</organism>
<gene>
    <name evidence="4" type="ORF">EDD76_110141</name>
</gene>
<evidence type="ECO:0000313" key="5">
    <source>
        <dbReference type="Proteomes" id="UP000295718"/>
    </source>
</evidence>
<keyword evidence="5" id="KW-1185">Reference proteome</keyword>
<dbReference type="GO" id="GO:0000155">
    <property type="term" value="F:phosphorelay sensor kinase activity"/>
    <property type="evidence" value="ECO:0007669"/>
    <property type="project" value="InterPro"/>
</dbReference>